<sequence length="643" mass="73304">MVRRRVREVDVQGFLEVASAVLESLNAGWDMESPNNIPLMTGTTDDVVGGEKETGRSLNSKEMILDNEKSYQNQDNFNLQNHVNSDFDPEEFISSSPGSVSGGEEFDDDDDDFSNEGDKENSSASESEEDLDFLDEDECSESEPIFDDALLKFRQKLDSKVDDAERFFDRGVLRGRKSVNVGIQTEEEPIVPSYHSSNIAPLRSSSRINCEINGIKCVETQTDDTSVSGLLLSSFREDPECARSEVAKLRDAREPLNLERKRMIKRLKAAKKANETSGYRVRWEEEEKQLFELEEAIEAIDLAIEFKNEIICGGQSSVLLDELAPGQERAELVTRLASLSVFDLQRLFCKVFVKVVELRSSAKELERNVDKLERESKQMRRTISINRKTLKEKDEEHENGIKRLLRECAKTSGAGVASAGGEVIWMTQELSKAKRKLIDFQHALTELLVRHGYLIDGADFDVKHVVRMLGIDFGELNKQLEARPSHHQHHSSIQQHHFTRRNINQRRNAEAENAVPFHLAPSSSSRRPHPPTTNHPFEYGYGGTSSHPHYPQRSNQPHSSSSRYNHHAPFEGYRDRGNGERETIRDRESRHGQGRHVKVHNNHHHQDRTGHFQQVQVHEERLPHGTEVKRLKKKLIIQPNSSQ</sequence>
<dbReference type="EMBL" id="LNIX01000001">
    <property type="protein sequence ID" value="OXA64834.1"/>
    <property type="molecule type" value="Genomic_DNA"/>
</dbReference>
<proteinExistence type="predicted"/>
<feature type="compositionally biased region" description="Polar residues" evidence="2">
    <location>
        <begin position="544"/>
        <end position="563"/>
    </location>
</feature>
<dbReference type="OrthoDB" id="540783at2759"/>
<comment type="caution">
    <text evidence="3">The sequence shown here is derived from an EMBL/GenBank/DDBJ whole genome shotgun (WGS) entry which is preliminary data.</text>
</comment>
<gene>
    <name evidence="3" type="ORF">Fcan01_01698</name>
</gene>
<feature type="compositionally biased region" description="Acidic residues" evidence="2">
    <location>
        <begin position="126"/>
        <end position="138"/>
    </location>
</feature>
<protein>
    <submittedName>
        <fullName evidence="3">Kinesin-like protein costa</fullName>
    </submittedName>
</protein>
<organism evidence="3 4">
    <name type="scientific">Folsomia candida</name>
    <name type="common">Springtail</name>
    <dbReference type="NCBI Taxonomy" id="158441"/>
    <lineage>
        <taxon>Eukaryota</taxon>
        <taxon>Metazoa</taxon>
        <taxon>Ecdysozoa</taxon>
        <taxon>Arthropoda</taxon>
        <taxon>Hexapoda</taxon>
        <taxon>Collembola</taxon>
        <taxon>Entomobryomorpha</taxon>
        <taxon>Isotomoidea</taxon>
        <taxon>Isotomidae</taxon>
        <taxon>Proisotominae</taxon>
        <taxon>Folsomia</taxon>
    </lineage>
</organism>
<feature type="compositionally biased region" description="Low complexity" evidence="2">
    <location>
        <begin position="94"/>
        <end position="103"/>
    </location>
</feature>
<name>A0A226F5W9_FOLCA</name>
<reference evidence="3 4" key="1">
    <citation type="submission" date="2015-12" db="EMBL/GenBank/DDBJ databases">
        <title>The genome of Folsomia candida.</title>
        <authorList>
            <person name="Faddeeva A."/>
            <person name="Derks M.F."/>
            <person name="Anvar Y."/>
            <person name="Smit S."/>
            <person name="Van Straalen N."/>
            <person name="Roelofs D."/>
        </authorList>
    </citation>
    <scope>NUCLEOTIDE SEQUENCE [LARGE SCALE GENOMIC DNA]</scope>
    <source>
        <strain evidence="3 4">VU population</strain>
        <tissue evidence="3">Whole body</tissue>
    </source>
</reference>
<feature type="coiled-coil region" evidence="1">
    <location>
        <begin position="355"/>
        <end position="407"/>
    </location>
</feature>
<feature type="compositionally biased region" description="Basic and acidic residues" evidence="2">
    <location>
        <begin position="568"/>
        <end position="591"/>
    </location>
</feature>
<accession>A0A226F5W9</accession>
<evidence type="ECO:0000256" key="1">
    <source>
        <dbReference type="SAM" id="Coils"/>
    </source>
</evidence>
<feature type="compositionally biased region" description="Acidic residues" evidence="2">
    <location>
        <begin position="104"/>
        <end position="115"/>
    </location>
</feature>
<evidence type="ECO:0000313" key="3">
    <source>
        <dbReference type="EMBL" id="OXA64834.1"/>
    </source>
</evidence>
<feature type="region of interest" description="Disordered" evidence="2">
    <location>
        <begin position="518"/>
        <end position="595"/>
    </location>
</feature>
<evidence type="ECO:0000256" key="2">
    <source>
        <dbReference type="SAM" id="MobiDB-lite"/>
    </source>
</evidence>
<evidence type="ECO:0000313" key="4">
    <source>
        <dbReference type="Proteomes" id="UP000198287"/>
    </source>
</evidence>
<keyword evidence="4" id="KW-1185">Reference proteome</keyword>
<dbReference type="Proteomes" id="UP000198287">
    <property type="component" value="Unassembled WGS sequence"/>
</dbReference>
<dbReference type="STRING" id="158441.A0A226F5W9"/>
<feature type="region of interest" description="Disordered" evidence="2">
    <location>
        <begin position="79"/>
        <end position="138"/>
    </location>
</feature>
<keyword evidence="1" id="KW-0175">Coiled coil</keyword>
<dbReference type="AlphaFoldDB" id="A0A226F5W9"/>